<evidence type="ECO:0000313" key="2">
    <source>
        <dbReference type="EMBL" id="KIO51889.1"/>
    </source>
</evidence>
<dbReference type="Proteomes" id="UP000032061">
    <property type="component" value="Unassembled WGS sequence"/>
</dbReference>
<proteinExistence type="predicted"/>
<name>A0A0D0EE80_9FLAO</name>
<keyword evidence="1" id="KW-0812">Transmembrane</keyword>
<dbReference type="STRING" id="37752.IW18_16200"/>
<dbReference type="GO" id="GO:0003677">
    <property type="term" value="F:DNA binding"/>
    <property type="evidence" value="ECO:0007669"/>
    <property type="project" value="InterPro"/>
</dbReference>
<dbReference type="Pfam" id="PF13424">
    <property type="entry name" value="TPR_12"/>
    <property type="match status" value="1"/>
</dbReference>
<dbReference type="InterPro" id="IPR016032">
    <property type="entry name" value="Sig_transdc_resp-reg_C-effctor"/>
</dbReference>
<protein>
    <submittedName>
        <fullName evidence="2">Uncharacterized protein</fullName>
    </submittedName>
</protein>
<dbReference type="SMART" id="SM00028">
    <property type="entry name" value="TPR"/>
    <property type="match status" value="3"/>
</dbReference>
<feature type="transmembrane region" description="Helical" evidence="1">
    <location>
        <begin position="378"/>
        <end position="397"/>
    </location>
</feature>
<evidence type="ECO:0000256" key="1">
    <source>
        <dbReference type="SAM" id="Phobius"/>
    </source>
</evidence>
<evidence type="ECO:0000313" key="3">
    <source>
        <dbReference type="Proteomes" id="UP000032061"/>
    </source>
</evidence>
<accession>A0A0D0EE80</accession>
<reference evidence="2 3" key="1">
    <citation type="submission" date="2015-01" db="EMBL/GenBank/DDBJ databases">
        <title>Genome of Flavobacterium hibernum DSM 12611.</title>
        <authorList>
            <person name="Stropko S.J."/>
            <person name="Pipes S.E."/>
            <person name="Newman J.D."/>
        </authorList>
    </citation>
    <scope>NUCLEOTIDE SEQUENCE [LARGE SCALE GENOMIC DNA]</scope>
    <source>
        <strain evidence="2 3">DSM 12611</strain>
    </source>
</reference>
<gene>
    <name evidence="2" type="ORF">IW18_16200</name>
</gene>
<dbReference type="InterPro" id="IPR019734">
    <property type="entry name" value="TPR_rpt"/>
</dbReference>
<dbReference type="AlphaFoldDB" id="A0A0D0EE80"/>
<comment type="caution">
    <text evidence="2">The sequence shown here is derived from an EMBL/GenBank/DDBJ whole genome shotgun (WGS) entry which is preliminary data.</text>
</comment>
<dbReference type="SUPFAM" id="SSF46894">
    <property type="entry name" value="C-terminal effector domain of the bipartite response regulators"/>
    <property type="match status" value="1"/>
</dbReference>
<sequence>MFLLFFVFQLKAQNAQIRVSSFEINSKNFEAILEQEKSFDTDTIALKNYLQPLTKNKYYSVFYEALLANGYSDFYNSLNNKSDFYYLQSIKKAKLLNELNIEIWTQLNYVSYLYHYRNYIQMTPVLLKVLDQIEKLTSEKIIQPGESFKKIGWIMQTLGDYKESTYYLNLAKKHTSRKTAEYASILDNIGINYLNTLDLKNAESYFLQTATLAKQVQDEVRYAKALGNLAVVKQKKGDFKTAISLVKKDISISKSQKSDQNTMYASILLAELYVADKNFEEAIQVLNDAQDIARSKQYFEKSELQIIQIQLEILQKQGKTDNELMLRRRMLILQDSLETKDGDMAINKSNWMIQKTKFQQNINRTKAQYKHETSVKNIYAIITILAFVLLITLYFIFKKHLKKRQFEYKQNVTSLKTEKFKSEQKLSEVNENLNSHVAYLKDKNNQIKRLKHEIEQIKQSPSHSLEKGNLSTLLESHLMTDENWNSFKREFQKEYPEFYRLLEEDFPEITDSNKRILLLQKLQFNNTEIAELLGITTEAVKKSKQRLKKKLGDKFDLLFEHISSKTL</sequence>
<dbReference type="InterPro" id="IPR011990">
    <property type="entry name" value="TPR-like_helical_dom_sf"/>
</dbReference>
<keyword evidence="1" id="KW-1133">Transmembrane helix</keyword>
<dbReference type="EMBL" id="JPRK01000013">
    <property type="protein sequence ID" value="KIO51889.1"/>
    <property type="molecule type" value="Genomic_DNA"/>
</dbReference>
<organism evidence="2 3">
    <name type="scientific">Flavobacterium hibernum</name>
    <dbReference type="NCBI Taxonomy" id="37752"/>
    <lineage>
        <taxon>Bacteria</taxon>
        <taxon>Pseudomonadati</taxon>
        <taxon>Bacteroidota</taxon>
        <taxon>Flavobacteriia</taxon>
        <taxon>Flavobacteriales</taxon>
        <taxon>Flavobacteriaceae</taxon>
        <taxon>Flavobacterium</taxon>
    </lineage>
</organism>
<dbReference type="SUPFAM" id="SSF48452">
    <property type="entry name" value="TPR-like"/>
    <property type="match status" value="1"/>
</dbReference>
<dbReference type="GO" id="GO:0006355">
    <property type="term" value="P:regulation of DNA-templated transcription"/>
    <property type="evidence" value="ECO:0007669"/>
    <property type="project" value="InterPro"/>
</dbReference>
<dbReference type="Gene3D" id="1.25.40.10">
    <property type="entry name" value="Tetratricopeptide repeat domain"/>
    <property type="match status" value="1"/>
</dbReference>
<keyword evidence="1" id="KW-0472">Membrane</keyword>